<feature type="transmembrane region" description="Helical" evidence="1">
    <location>
        <begin position="206"/>
        <end position="227"/>
    </location>
</feature>
<dbReference type="Pfam" id="PF04536">
    <property type="entry name" value="TPM_phosphatase"/>
    <property type="match status" value="1"/>
</dbReference>
<keyword evidence="1" id="KW-0812">Transmembrane</keyword>
<organism evidence="4 5">
    <name type="scientific">Limnobaculum eriocheiris</name>
    <dbReference type="NCBI Taxonomy" id="2897391"/>
    <lineage>
        <taxon>Bacteria</taxon>
        <taxon>Pseudomonadati</taxon>
        <taxon>Pseudomonadota</taxon>
        <taxon>Gammaproteobacteria</taxon>
        <taxon>Enterobacterales</taxon>
        <taxon>Budviciaceae</taxon>
        <taxon>Limnobaculum</taxon>
    </lineage>
</organism>
<dbReference type="Gene3D" id="3.10.310.50">
    <property type="match status" value="1"/>
</dbReference>
<name>A0A9X1MTQ3_9GAMM</name>
<dbReference type="PANTHER" id="PTHR30373">
    <property type="entry name" value="UPF0603 PROTEIN YGCG"/>
    <property type="match status" value="1"/>
</dbReference>
<evidence type="ECO:0000259" key="3">
    <source>
        <dbReference type="Pfam" id="PF04536"/>
    </source>
</evidence>
<dbReference type="InterPro" id="IPR007621">
    <property type="entry name" value="TPM_dom"/>
</dbReference>
<proteinExistence type="predicted"/>
<feature type="transmembrane region" description="Helical" evidence="1">
    <location>
        <begin position="233"/>
        <end position="254"/>
    </location>
</feature>
<sequence>MRRLVLFGLFFLSLLANAAPVAVPPLQQQVTDLTATLSADSVRTLTQQAASLEKTTGHQLAVLIVDTTGDETIEQFATRVFDQWQLGKKNVDDGILLLVAKSDRTVRIEVGYGLEGDLTDLQSSQIINRLIIPSFKQNDYNRGIELAVEAIIYQLAPEHKNEASPQQAHTQPDAPPLDEGRSILWLAGLVIFSSLFRKLNLLKKMFFTGLTLTIGVLLFQLLVNHAIVWLELLLSFGLGAVGTLVAPLLMNALLSGGGRGGGGFGGGGFGGGRGGGFGGGGFGGGGGRSGGGGASGRW</sequence>
<keyword evidence="1" id="KW-1133">Transmembrane helix</keyword>
<dbReference type="PANTHER" id="PTHR30373:SF2">
    <property type="entry name" value="UPF0603 PROTEIN YGCG"/>
    <property type="match status" value="1"/>
</dbReference>
<keyword evidence="5" id="KW-1185">Reference proteome</keyword>
<evidence type="ECO:0000256" key="1">
    <source>
        <dbReference type="SAM" id="Phobius"/>
    </source>
</evidence>
<reference evidence="4" key="1">
    <citation type="submission" date="2021-11" db="EMBL/GenBank/DDBJ databases">
        <title>Jinshanibacter sp. isolated from one year old Eriocheir sinensis.</title>
        <authorList>
            <person name="Li J.-Y."/>
            <person name="He W."/>
            <person name="Gao T.-H."/>
        </authorList>
    </citation>
    <scope>NUCLEOTIDE SEQUENCE</scope>
    <source>
        <strain evidence="4">LJY008</strain>
    </source>
</reference>
<feature type="domain" description="TPM" evidence="3">
    <location>
        <begin position="30"/>
        <end position="152"/>
    </location>
</feature>
<gene>
    <name evidence="4" type="ORF">LPW36_02240</name>
</gene>
<keyword evidence="1" id="KW-0472">Membrane</keyword>
<dbReference type="EMBL" id="JAJNAG010000003">
    <property type="protein sequence ID" value="MCD1124859.1"/>
    <property type="molecule type" value="Genomic_DNA"/>
</dbReference>
<protein>
    <submittedName>
        <fullName evidence="4">YgcG family protein</fullName>
    </submittedName>
</protein>
<comment type="caution">
    <text evidence="4">The sequence shown here is derived from an EMBL/GenBank/DDBJ whole genome shotgun (WGS) entry which is preliminary data.</text>
</comment>
<dbReference type="RefSeq" id="WP_230607878.1">
    <property type="nucleotide sequence ID" value="NZ_JAJNAG010000003.1"/>
</dbReference>
<evidence type="ECO:0000313" key="4">
    <source>
        <dbReference type="EMBL" id="MCD1124859.1"/>
    </source>
</evidence>
<keyword evidence="2" id="KW-0732">Signal</keyword>
<feature type="chain" id="PRO_5040858760" evidence="2">
    <location>
        <begin position="19"/>
        <end position="298"/>
    </location>
</feature>
<dbReference type="Proteomes" id="UP001139171">
    <property type="component" value="Unassembled WGS sequence"/>
</dbReference>
<dbReference type="AlphaFoldDB" id="A0A9X1MTQ3"/>
<evidence type="ECO:0000256" key="2">
    <source>
        <dbReference type="SAM" id="SignalP"/>
    </source>
</evidence>
<feature type="signal peptide" evidence="2">
    <location>
        <begin position="1"/>
        <end position="18"/>
    </location>
</feature>
<evidence type="ECO:0000313" key="5">
    <source>
        <dbReference type="Proteomes" id="UP001139171"/>
    </source>
</evidence>
<accession>A0A9X1MTQ3</accession>